<evidence type="ECO:0000313" key="3">
    <source>
        <dbReference type="Proteomes" id="UP000054408"/>
    </source>
</evidence>
<feature type="region of interest" description="Disordered" evidence="1">
    <location>
        <begin position="672"/>
        <end position="711"/>
    </location>
</feature>
<dbReference type="InterPro" id="IPR001611">
    <property type="entry name" value="Leu-rich_rpt"/>
</dbReference>
<dbReference type="RefSeq" id="XP_013753194.1">
    <property type="nucleotide sequence ID" value="XM_013897740.1"/>
</dbReference>
<proteinExistence type="predicted"/>
<dbReference type="GO" id="GO:0031267">
    <property type="term" value="F:small GTPase binding"/>
    <property type="evidence" value="ECO:0007669"/>
    <property type="project" value="TreeGrafter"/>
</dbReference>
<accession>A0A0L0DT66</accession>
<keyword evidence="3" id="KW-1185">Reference proteome</keyword>
<evidence type="ECO:0000256" key="1">
    <source>
        <dbReference type="SAM" id="MobiDB-lite"/>
    </source>
</evidence>
<dbReference type="Pfam" id="PF13516">
    <property type="entry name" value="LRR_6"/>
    <property type="match status" value="2"/>
</dbReference>
<sequence>MVAEDIGANLPLVPALTELCIGALVAHFDTHPCLAQLPRKYQDKVLALLDPRLPLPLTAPIIAHESYWKRVVHARLGPDVDVSDHGGSWKRALFEILVARALAKCSGEPGPDLLRLVALGAPHIKALKVEVPGDASLGVLLKGAHALPRLAQLRVNFGAGELGMGYDASLLRASTPAVRALSGALVANSELVVLDVVNSGLDDAMTRVLVAGLLENHSVTSLSLAHNKIGDRGARALAKYIATSNSVLAELDLEDNVIGEAGGVALGHALHTNSPLLELNLRLNRLSDGCAYVCAGLVNNATLTSLNLAANSLDTVQGVTQLAELVRHNDTLTALDISANAIMSKLGAKLKDGIESNETLLTMDTRFCQLSREAELAIDNVLAHPSSRYDRQRFVGVGIVPDNQVGPSMLFPSGKFTLHSTDGNVVTQGVMQVSFAAGRVEGSGHDVQGPFSIDGFYSDRTQRVAWLALYETGTHVDYRGRANLHAPTVGIAGQWTIVSDYRGGTTTDVFQAFYIDPTANPIGMGTQVFAQQRGGAAAIHGDIPGVVVHAESALQNLPGSRPGSQSGSPADEQQTPPIGPPPPPGPPRSSSQASGEDSGSEAAVRPPSFRPGPEPAALAHESRRHVSASRSSIEMDSLPPAYSEPHSTATAPVPLTPMPMLTPLVATRMVVPPIGAPPAPRTPTSGSGGSGGDFYPPPLFNPSSSSRNDSA</sequence>
<dbReference type="SUPFAM" id="SSF52047">
    <property type="entry name" value="RNI-like"/>
    <property type="match status" value="1"/>
</dbReference>
<dbReference type="GO" id="GO:0048471">
    <property type="term" value="C:perinuclear region of cytoplasm"/>
    <property type="evidence" value="ECO:0007669"/>
    <property type="project" value="TreeGrafter"/>
</dbReference>
<dbReference type="GO" id="GO:0005829">
    <property type="term" value="C:cytosol"/>
    <property type="evidence" value="ECO:0007669"/>
    <property type="project" value="TreeGrafter"/>
</dbReference>
<dbReference type="GO" id="GO:0006913">
    <property type="term" value="P:nucleocytoplasmic transport"/>
    <property type="evidence" value="ECO:0007669"/>
    <property type="project" value="TreeGrafter"/>
</dbReference>
<dbReference type="PANTHER" id="PTHR24113">
    <property type="entry name" value="RAN GTPASE-ACTIVATING PROTEIN 1"/>
    <property type="match status" value="1"/>
</dbReference>
<dbReference type="eggNOG" id="KOG0619">
    <property type="taxonomic scope" value="Eukaryota"/>
</dbReference>
<dbReference type="Gene3D" id="3.80.10.10">
    <property type="entry name" value="Ribonuclease Inhibitor"/>
    <property type="match status" value="2"/>
</dbReference>
<dbReference type="GeneID" id="25570310"/>
<dbReference type="OrthoDB" id="341587at2759"/>
<organism evidence="2 3">
    <name type="scientific">Thecamonas trahens ATCC 50062</name>
    <dbReference type="NCBI Taxonomy" id="461836"/>
    <lineage>
        <taxon>Eukaryota</taxon>
        <taxon>Apusozoa</taxon>
        <taxon>Apusomonadida</taxon>
        <taxon>Apusomonadidae</taxon>
        <taxon>Thecamonas</taxon>
    </lineage>
</organism>
<dbReference type="STRING" id="461836.A0A0L0DT66"/>
<reference evidence="2 3" key="1">
    <citation type="submission" date="2010-05" db="EMBL/GenBank/DDBJ databases">
        <title>The Genome Sequence of Thecamonas trahens ATCC 50062.</title>
        <authorList>
            <consortium name="The Broad Institute Genome Sequencing Platform"/>
            <person name="Russ C."/>
            <person name="Cuomo C."/>
            <person name="Shea T."/>
            <person name="Young S.K."/>
            <person name="Zeng Q."/>
            <person name="Koehrsen M."/>
            <person name="Haas B."/>
            <person name="Borodovsky M."/>
            <person name="Guigo R."/>
            <person name="Alvarado L."/>
            <person name="Berlin A."/>
            <person name="Bochicchio J."/>
            <person name="Borenstein D."/>
            <person name="Chapman S."/>
            <person name="Chen Z."/>
            <person name="Freedman E."/>
            <person name="Gellesch M."/>
            <person name="Goldberg J."/>
            <person name="Griggs A."/>
            <person name="Gujja S."/>
            <person name="Heilman E."/>
            <person name="Heiman D."/>
            <person name="Hepburn T."/>
            <person name="Howarth C."/>
            <person name="Jen D."/>
            <person name="Larson L."/>
            <person name="Mehta T."/>
            <person name="Park D."/>
            <person name="Pearson M."/>
            <person name="Roberts A."/>
            <person name="Saif S."/>
            <person name="Shenoy N."/>
            <person name="Sisk P."/>
            <person name="Stolte C."/>
            <person name="Sykes S."/>
            <person name="Thomson T."/>
            <person name="Walk T."/>
            <person name="White J."/>
            <person name="Yandava C."/>
            <person name="Burger G."/>
            <person name="Gray M.W."/>
            <person name="Holland P.W.H."/>
            <person name="King N."/>
            <person name="Lang F.B.F."/>
            <person name="Roger A.J."/>
            <person name="Ruiz-Trillo I."/>
            <person name="Lander E."/>
            <person name="Nusbaum C."/>
        </authorList>
    </citation>
    <scope>NUCLEOTIDE SEQUENCE [LARGE SCALE GENOMIC DNA]</scope>
    <source>
        <strain evidence="2 3">ATCC 50062</strain>
    </source>
</reference>
<dbReference type="EMBL" id="GL349497">
    <property type="protein sequence ID" value="KNC55231.1"/>
    <property type="molecule type" value="Genomic_DNA"/>
</dbReference>
<dbReference type="InterPro" id="IPR032675">
    <property type="entry name" value="LRR_dom_sf"/>
</dbReference>
<dbReference type="GO" id="GO:0005634">
    <property type="term" value="C:nucleus"/>
    <property type="evidence" value="ECO:0007669"/>
    <property type="project" value="TreeGrafter"/>
</dbReference>
<dbReference type="eggNOG" id="KOG4308">
    <property type="taxonomic scope" value="Eukaryota"/>
</dbReference>
<protein>
    <submittedName>
        <fullName evidence="2">Uncharacterized protein</fullName>
    </submittedName>
</protein>
<feature type="compositionally biased region" description="Polar residues" evidence="1">
    <location>
        <begin position="701"/>
        <end position="711"/>
    </location>
</feature>
<dbReference type="InterPro" id="IPR027038">
    <property type="entry name" value="RanGap"/>
</dbReference>
<dbReference type="GO" id="GO:0005096">
    <property type="term" value="F:GTPase activator activity"/>
    <property type="evidence" value="ECO:0007669"/>
    <property type="project" value="InterPro"/>
</dbReference>
<dbReference type="AlphaFoldDB" id="A0A0L0DT66"/>
<feature type="compositionally biased region" description="Low complexity" evidence="1">
    <location>
        <begin position="589"/>
        <end position="603"/>
    </location>
</feature>
<name>A0A0L0DT66_THETB</name>
<feature type="compositionally biased region" description="Pro residues" evidence="1">
    <location>
        <begin position="577"/>
        <end position="587"/>
    </location>
</feature>
<feature type="region of interest" description="Disordered" evidence="1">
    <location>
        <begin position="556"/>
        <end position="656"/>
    </location>
</feature>
<dbReference type="Proteomes" id="UP000054408">
    <property type="component" value="Unassembled WGS sequence"/>
</dbReference>
<dbReference type="SMART" id="SM00368">
    <property type="entry name" value="LRR_RI"/>
    <property type="match status" value="6"/>
</dbReference>
<gene>
    <name evidence="2" type="ORF">AMSG_12396</name>
</gene>
<evidence type="ECO:0000313" key="2">
    <source>
        <dbReference type="EMBL" id="KNC55231.1"/>
    </source>
</evidence>
<feature type="compositionally biased region" description="Low complexity" evidence="1">
    <location>
        <begin position="558"/>
        <end position="569"/>
    </location>
</feature>
<dbReference type="PANTHER" id="PTHR24113:SF15">
    <property type="entry name" value="NACHT DOMAIN-CONTAINING PROTEIN"/>
    <property type="match status" value="1"/>
</dbReference>